<dbReference type="Proteomes" id="UP000245207">
    <property type="component" value="Unassembled WGS sequence"/>
</dbReference>
<proteinExistence type="inferred from homology"/>
<dbReference type="STRING" id="35608.A0A2U1QDU7"/>
<dbReference type="GO" id="GO:0000055">
    <property type="term" value="P:ribosomal large subunit export from nucleus"/>
    <property type="evidence" value="ECO:0007669"/>
    <property type="project" value="TreeGrafter"/>
</dbReference>
<dbReference type="GO" id="GO:0030687">
    <property type="term" value="C:preribosome, large subunit precursor"/>
    <property type="evidence" value="ECO:0007669"/>
    <property type="project" value="TreeGrafter"/>
</dbReference>
<dbReference type="Pfam" id="PF10344">
    <property type="entry name" value="Hobbit"/>
    <property type="match status" value="1"/>
</dbReference>
<dbReference type="SUPFAM" id="SSF52540">
    <property type="entry name" value="P-loop containing nucleoside triphosphate hydrolases"/>
    <property type="match status" value="1"/>
</dbReference>
<dbReference type="PANTHER" id="PTHR48103:SF2">
    <property type="entry name" value="MIDASIN"/>
    <property type="match status" value="1"/>
</dbReference>
<dbReference type="SUPFAM" id="SSF50960">
    <property type="entry name" value="TolB, C-terminal domain"/>
    <property type="match status" value="1"/>
</dbReference>
<feature type="transmembrane region" description="Helical" evidence="10">
    <location>
        <begin position="1005"/>
        <end position="1031"/>
    </location>
</feature>
<dbReference type="Gene3D" id="3.40.50.300">
    <property type="entry name" value="P-loop containing nucleotide triphosphate hydrolases"/>
    <property type="match status" value="3"/>
</dbReference>
<dbReference type="Gene3D" id="3.40.50.150">
    <property type="entry name" value="Vaccinia Virus protein VP39"/>
    <property type="match status" value="1"/>
</dbReference>
<feature type="compositionally biased region" description="Acidic residues" evidence="9">
    <location>
        <begin position="1150"/>
        <end position="1177"/>
    </location>
</feature>
<dbReference type="GO" id="GO:0005730">
    <property type="term" value="C:nucleolus"/>
    <property type="evidence" value="ECO:0007669"/>
    <property type="project" value="UniProtKB-SubCell"/>
</dbReference>
<dbReference type="InterPro" id="IPR027417">
    <property type="entry name" value="P-loop_NTPase"/>
</dbReference>
<comment type="caution">
    <text evidence="12">The sequence shown here is derived from an EMBL/GenBank/DDBJ whole genome shotgun (WGS) entry which is preliminary data.</text>
</comment>
<keyword evidence="7" id="KW-0143">Chaperone</keyword>
<sequence>MAPSLLEMVWFMNTRMKGSLPVDASSTDFVVSISKSSDFPGDKFFEEFTRVWKPGGEIVIHQTSADAKETLFSDVIRTFSYYHDLMPSISRFLVTRSNTRFLILENDLFKQDWRSRKKGLNAILDHRAKVFIPELGHTFKCPSSFRVFACQNPTSHYSGGGRNGLPKSFLNRFTKVYVDDLVEEGYLFICRSLHFVIDPKCFPWLVDEKGAFTAIGGHDKDSKCFSMLYMPQELLTVEEVVKYLHGFREVEDNCYWMKFKLATSAVQKSEAESRYKNSLFQAAPAPLPPNLAGWMPNPPVHHSSASAGPIIGFGPLNDACIVEGLLLPVYSVCPHFKENIQFFFSTAIDGQIKAYLYDNEGPRVNYNAPGQSSTKMAYSADGTRLFSCGTNKQGDSFIVEWNETEGTAKGTYNGFGKQAVGVVQFDTTKTALLLLVMRISPFVRFNKDGMLLAVSIHANGIKILANPDGVRLLRTTENRSLDAYGDYQQGFCPFSTNIAVTQNNPLCWFKLSSSLATLNIGFKHKYYLAFAALAGCNVVLATCAGVQSFGGLLSFGSGLEETPTIRSTMLMSFEHCLNHLTVTTMIEVTESLELNKDEAFAEPTGLKPDAPDVDPDDDIDMIQQDDIDHNEEDATEMVDESAELNEGEEESNQENTEENGTEMVTETSEMETEEILLEGSSCVGKTSLVLALGKYSGHSVVRINLSEQTDMMDLLGSDLPGESDEGMQFAWSDGILLQALKNGSWVLLDELNLAPQSVLETDMMDLLGSDLPGESDEGMQFAWSDGILLQAPKNGSWVLLDELNLAPQSVLEGLNAILDHRAKVFIPELGHTFRCPSSFRVFVCQNPTSHYSGGGRDGLPKSFLNRFTKVYVDDLVEEGYLFICRSLHFVIDPKCFPWLVDEKGAFTAIGGHDKDSKCFSMLYMPQELLKVVGARVRILENDLFKQDWRSRKKVQIFQYVFMKWTLVLLIGLSTGLVAFFNNIAVENIAGFKLLLTGNLMLKQKYYLAFAPLSGCNVVLATCAGVLCAYSAPAAADKIFSCEETAGCRFSDIEVWFRWQNFSLLGLEETPTIRSTMLMSFEHCLNYLMVTTMIEVTESLELSKMMQPQVMKQAVMTVQTMLNIDKDEAFAEPTGLKPMIQQDDIHHNEEDATETVDESTELNEGEEESNQENTEENGTEMVTETSEMETEEMCLFISMDSMTLTRRALAVSWVDHAVLNVGIEMIKQALGSGDTNSELTWNRMQLSVMLEHVQAHVAPTDVDPGAGLQWLPKIRRSSKS</sequence>
<feature type="domain" description="ATPase dynein-related AAA" evidence="11">
    <location>
        <begin position="675"/>
        <end position="761"/>
    </location>
</feature>
<comment type="similarity">
    <text evidence="3">Belongs to the midasin family.</text>
</comment>
<evidence type="ECO:0000256" key="5">
    <source>
        <dbReference type="ARBA" id="ARBA00022741"/>
    </source>
</evidence>
<evidence type="ECO:0000256" key="2">
    <source>
        <dbReference type="ARBA" id="ARBA00004642"/>
    </source>
</evidence>
<dbReference type="Pfam" id="PF07728">
    <property type="entry name" value="AAA_5"/>
    <property type="match status" value="2"/>
</dbReference>
<dbReference type="GO" id="GO:0005524">
    <property type="term" value="F:ATP binding"/>
    <property type="evidence" value="ECO:0007669"/>
    <property type="project" value="UniProtKB-KW"/>
</dbReference>
<organism evidence="12 13">
    <name type="scientific">Artemisia annua</name>
    <name type="common">Sweet wormwood</name>
    <dbReference type="NCBI Taxonomy" id="35608"/>
    <lineage>
        <taxon>Eukaryota</taxon>
        <taxon>Viridiplantae</taxon>
        <taxon>Streptophyta</taxon>
        <taxon>Embryophyta</taxon>
        <taxon>Tracheophyta</taxon>
        <taxon>Spermatophyta</taxon>
        <taxon>Magnoliopsida</taxon>
        <taxon>eudicotyledons</taxon>
        <taxon>Gunneridae</taxon>
        <taxon>Pentapetalae</taxon>
        <taxon>asterids</taxon>
        <taxon>campanulids</taxon>
        <taxon>Asterales</taxon>
        <taxon>Asteraceae</taxon>
        <taxon>Asteroideae</taxon>
        <taxon>Anthemideae</taxon>
        <taxon>Artemisiinae</taxon>
        <taxon>Artemisia</taxon>
    </lineage>
</organism>
<evidence type="ECO:0000256" key="1">
    <source>
        <dbReference type="ARBA" id="ARBA00004604"/>
    </source>
</evidence>
<gene>
    <name evidence="12" type="ORF">CTI12_AA042830</name>
</gene>
<evidence type="ECO:0000256" key="6">
    <source>
        <dbReference type="ARBA" id="ARBA00022840"/>
    </source>
</evidence>
<feature type="transmembrane region" description="Helical" evidence="10">
    <location>
        <begin position="961"/>
        <end position="984"/>
    </location>
</feature>
<evidence type="ECO:0000256" key="10">
    <source>
        <dbReference type="SAM" id="Phobius"/>
    </source>
</evidence>
<feature type="region of interest" description="Disordered" evidence="9">
    <location>
        <begin position="600"/>
        <end position="620"/>
    </location>
</feature>
<keyword evidence="13" id="KW-1185">Reference proteome</keyword>
<evidence type="ECO:0000313" key="13">
    <source>
        <dbReference type="Proteomes" id="UP000245207"/>
    </source>
</evidence>
<keyword evidence="5" id="KW-0547">Nucleotide-binding</keyword>
<dbReference type="InterPro" id="IPR011704">
    <property type="entry name" value="ATPase_dyneun-rel_AAA"/>
</dbReference>
<dbReference type="FunFam" id="3.40.50.300:FF:000142">
    <property type="entry name" value="Midasin"/>
    <property type="match status" value="1"/>
</dbReference>
<dbReference type="InterPro" id="IPR029063">
    <property type="entry name" value="SAM-dependent_MTases_sf"/>
</dbReference>
<evidence type="ECO:0000256" key="9">
    <source>
        <dbReference type="SAM" id="MobiDB-lite"/>
    </source>
</evidence>
<evidence type="ECO:0000256" key="3">
    <source>
        <dbReference type="ARBA" id="ARBA00007188"/>
    </source>
</evidence>
<dbReference type="GO" id="GO:0005654">
    <property type="term" value="C:nucleoplasm"/>
    <property type="evidence" value="ECO:0007669"/>
    <property type="project" value="UniProtKB-SubCell"/>
</dbReference>
<evidence type="ECO:0000256" key="7">
    <source>
        <dbReference type="ARBA" id="ARBA00023186"/>
    </source>
</evidence>
<feature type="domain" description="ATPase dynein-related AAA" evidence="11">
    <location>
        <begin position="779"/>
        <end position="867"/>
    </location>
</feature>
<keyword evidence="6" id="KW-0067">ATP-binding</keyword>
<accession>A0A2U1QDU7</accession>
<name>A0A2U1QDU7_ARTAN</name>
<dbReference type="SUPFAM" id="SSF81340">
    <property type="entry name" value="Clc chloride channel"/>
    <property type="match status" value="1"/>
</dbReference>
<dbReference type="EMBL" id="PKPP01000195">
    <property type="protein sequence ID" value="PWA96152.1"/>
    <property type="molecule type" value="Genomic_DNA"/>
</dbReference>
<evidence type="ECO:0000259" key="11">
    <source>
        <dbReference type="Pfam" id="PF07728"/>
    </source>
</evidence>
<dbReference type="PANTHER" id="PTHR48103">
    <property type="entry name" value="MIDASIN-RELATED"/>
    <property type="match status" value="1"/>
</dbReference>
<feature type="compositionally biased region" description="Acidic residues" evidence="9">
    <location>
        <begin position="634"/>
        <end position="660"/>
    </location>
</feature>
<evidence type="ECO:0000313" key="12">
    <source>
        <dbReference type="EMBL" id="PWA96152.1"/>
    </source>
</evidence>
<dbReference type="AlphaFoldDB" id="A0A2U1QDU7"/>
<reference evidence="12 13" key="1">
    <citation type="journal article" date="2018" name="Mol. Plant">
        <title>The genome of Artemisia annua provides insight into the evolution of Asteraceae family and artemisinin biosynthesis.</title>
        <authorList>
            <person name="Shen Q."/>
            <person name="Zhang L."/>
            <person name="Liao Z."/>
            <person name="Wang S."/>
            <person name="Yan T."/>
            <person name="Shi P."/>
            <person name="Liu M."/>
            <person name="Fu X."/>
            <person name="Pan Q."/>
            <person name="Wang Y."/>
            <person name="Lv Z."/>
            <person name="Lu X."/>
            <person name="Zhang F."/>
            <person name="Jiang W."/>
            <person name="Ma Y."/>
            <person name="Chen M."/>
            <person name="Hao X."/>
            <person name="Li L."/>
            <person name="Tang Y."/>
            <person name="Lv G."/>
            <person name="Zhou Y."/>
            <person name="Sun X."/>
            <person name="Brodelius P.E."/>
            <person name="Rose J.K.C."/>
            <person name="Tang K."/>
        </authorList>
    </citation>
    <scope>NUCLEOTIDE SEQUENCE [LARGE SCALE GENOMIC DNA]</scope>
    <source>
        <strain evidence="13">cv. Huhao1</strain>
        <tissue evidence="12">Leaf</tissue>
    </source>
</reference>
<keyword evidence="10" id="KW-0472">Membrane</keyword>
<evidence type="ECO:0000256" key="8">
    <source>
        <dbReference type="ARBA" id="ARBA00023242"/>
    </source>
</evidence>
<feature type="region of interest" description="Disordered" evidence="9">
    <location>
        <begin position="634"/>
        <end position="662"/>
    </location>
</feature>
<dbReference type="OrthoDB" id="422220at2759"/>
<dbReference type="Gene3D" id="1.10.3080.10">
    <property type="entry name" value="Clc chloride channel"/>
    <property type="match status" value="1"/>
</dbReference>
<dbReference type="GO" id="GO:0016887">
    <property type="term" value="F:ATP hydrolysis activity"/>
    <property type="evidence" value="ECO:0007669"/>
    <property type="project" value="InterPro"/>
</dbReference>
<feature type="compositionally biased region" description="Acidic residues" evidence="9">
    <location>
        <begin position="611"/>
        <end position="620"/>
    </location>
</feature>
<dbReference type="InterPro" id="IPR045167">
    <property type="entry name" value="Hobbit"/>
</dbReference>
<dbReference type="InterPro" id="IPR014743">
    <property type="entry name" value="Cl-channel_core"/>
</dbReference>
<keyword evidence="10" id="KW-1133">Transmembrane helix</keyword>
<comment type="subcellular location">
    <subcellularLocation>
        <location evidence="1">Nucleus</location>
        <location evidence="1">Nucleolus</location>
    </subcellularLocation>
    <subcellularLocation>
        <location evidence="2">Nucleus</location>
        <location evidence="2">Nucleoplasm</location>
    </subcellularLocation>
</comment>
<evidence type="ECO:0000256" key="4">
    <source>
        <dbReference type="ARBA" id="ARBA00017143"/>
    </source>
</evidence>
<feature type="region of interest" description="Disordered" evidence="9">
    <location>
        <begin position="1149"/>
        <end position="1179"/>
    </location>
</feature>
<dbReference type="GO" id="GO:0000027">
    <property type="term" value="P:ribosomal large subunit assembly"/>
    <property type="evidence" value="ECO:0007669"/>
    <property type="project" value="TreeGrafter"/>
</dbReference>
<keyword evidence="10" id="KW-0812">Transmembrane</keyword>
<protein>
    <recommendedName>
        <fullName evidence="4">Midasin</fullName>
    </recommendedName>
</protein>
<keyword evidence="8" id="KW-0539">Nucleus</keyword>